<gene>
    <name evidence="1" type="ORF">C2G38_2098722</name>
</gene>
<reference evidence="1 2" key="1">
    <citation type="submission" date="2018-06" db="EMBL/GenBank/DDBJ databases">
        <title>Comparative genomics reveals the genomic features of Rhizophagus irregularis, R. cerebriforme, R. diaphanum and Gigaspora rosea, and their symbiotic lifestyle signature.</title>
        <authorList>
            <person name="Morin E."/>
            <person name="San Clemente H."/>
            <person name="Chen E.C.H."/>
            <person name="De La Providencia I."/>
            <person name="Hainaut M."/>
            <person name="Kuo A."/>
            <person name="Kohler A."/>
            <person name="Murat C."/>
            <person name="Tang N."/>
            <person name="Roy S."/>
            <person name="Loubradou J."/>
            <person name="Henrissat B."/>
            <person name="Grigoriev I.V."/>
            <person name="Corradi N."/>
            <person name="Roux C."/>
            <person name="Martin F.M."/>
        </authorList>
    </citation>
    <scope>NUCLEOTIDE SEQUENCE [LARGE SCALE GENOMIC DNA]</scope>
    <source>
        <strain evidence="1 2">DAOM 194757</strain>
    </source>
</reference>
<comment type="caution">
    <text evidence="1">The sequence shown here is derived from an EMBL/GenBank/DDBJ whole genome shotgun (WGS) entry which is preliminary data.</text>
</comment>
<proteinExistence type="predicted"/>
<evidence type="ECO:0000313" key="2">
    <source>
        <dbReference type="Proteomes" id="UP000266673"/>
    </source>
</evidence>
<keyword evidence="2" id="KW-1185">Reference proteome</keyword>
<sequence length="50" mass="6115">MHLEDNRKKCYKHEYLSVYSLQSTCCLYIYINNLCTVCKGQLFFTFYKFN</sequence>
<dbReference type="AlphaFoldDB" id="A0A397UX07"/>
<dbReference type="EMBL" id="QKWP01000939">
    <property type="protein sequence ID" value="RIB13279.1"/>
    <property type="molecule type" value="Genomic_DNA"/>
</dbReference>
<dbReference type="Proteomes" id="UP000266673">
    <property type="component" value="Unassembled WGS sequence"/>
</dbReference>
<accession>A0A397UX07</accession>
<name>A0A397UX07_9GLOM</name>
<evidence type="ECO:0000313" key="1">
    <source>
        <dbReference type="EMBL" id="RIB13279.1"/>
    </source>
</evidence>
<organism evidence="1 2">
    <name type="scientific">Gigaspora rosea</name>
    <dbReference type="NCBI Taxonomy" id="44941"/>
    <lineage>
        <taxon>Eukaryota</taxon>
        <taxon>Fungi</taxon>
        <taxon>Fungi incertae sedis</taxon>
        <taxon>Mucoromycota</taxon>
        <taxon>Glomeromycotina</taxon>
        <taxon>Glomeromycetes</taxon>
        <taxon>Diversisporales</taxon>
        <taxon>Gigasporaceae</taxon>
        <taxon>Gigaspora</taxon>
    </lineage>
</organism>
<protein>
    <submittedName>
        <fullName evidence="1">Uncharacterized protein</fullName>
    </submittedName>
</protein>
<feature type="non-terminal residue" evidence="1">
    <location>
        <position position="50"/>
    </location>
</feature>